<evidence type="ECO:0000313" key="3">
    <source>
        <dbReference type="Proteomes" id="UP000054018"/>
    </source>
</evidence>
<reference evidence="2 3" key="1">
    <citation type="submission" date="2014-04" db="EMBL/GenBank/DDBJ databases">
        <authorList>
            <consortium name="DOE Joint Genome Institute"/>
            <person name="Kuo A."/>
            <person name="Kohler A."/>
            <person name="Costa M.D."/>
            <person name="Nagy L.G."/>
            <person name="Floudas D."/>
            <person name="Copeland A."/>
            <person name="Barry K.W."/>
            <person name="Cichocki N."/>
            <person name="Veneault-Fourrey C."/>
            <person name="LaButti K."/>
            <person name="Lindquist E.A."/>
            <person name="Lipzen A."/>
            <person name="Lundell T."/>
            <person name="Morin E."/>
            <person name="Murat C."/>
            <person name="Sun H."/>
            <person name="Tunlid A."/>
            <person name="Henrissat B."/>
            <person name="Grigoriev I.V."/>
            <person name="Hibbett D.S."/>
            <person name="Martin F."/>
            <person name="Nordberg H.P."/>
            <person name="Cantor M.N."/>
            <person name="Hua S.X."/>
        </authorList>
    </citation>
    <scope>NUCLEOTIDE SEQUENCE [LARGE SCALE GENOMIC DNA]</scope>
    <source>
        <strain evidence="2 3">441</strain>
    </source>
</reference>
<organism evidence="2 3">
    <name type="scientific">Pisolithus microcarpus 441</name>
    <dbReference type="NCBI Taxonomy" id="765257"/>
    <lineage>
        <taxon>Eukaryota</taxon>
        <taxon>Fungi</taxon>
        <taxon>Dikarya</taxon>
        <taxon>Basidiomycota</taxon>
        <taxon>Agaricomycotina</taxon>
        <taxon>Agaricomycetes</taxon>
        <taxon>Agaricomycetidae</taxon>
        <taxon>Boletales</taxon>
        <taxon>Sclerodermatineae</taxon>
        <taxon>Pisolithaceae</taxon>
        <taxon>Pisolithus</taxon>
    </lineage>
</organism>
<dbReference type="HOGENOM" id="CLU_2078665_0_0_1"/>
<feature type="region of interest" description="Disordered" evidence="1">
    <location>
        <begin position="97"/>
        <end position="118"/>
    </location>
</feature>
<dbReference type="Proteomes" id="UP000054018">
    <property type="component" value="Unassembled WGS sequence"/>
</dbReference>
<sequence>SVASRSVSSVEFQISKRNQGHHFSPLATASISLNPGNATFSLSTGTPLTLLSLFLITTPSPSISSSSSSPPSSLPLLSPSPIDIDFGDVVLNRKGGSVIGGDGALDGGTETEPRVPNP</sequence>
<reference evidence="3" key="2">
    <citation type="submission" date="2015-01" db="EMBL/GenBank/DDBJ databases">
        <title>Evolutionary Origins and Diversification of the Mycorrhizal Mutualists.</title>
        <authorList>
            <consortium name="DOE Joint Genome Institute"/>
            <consortium name="Mycorrhizal Genomics Consortium"/>
            <person name="Kohler A."/>
            <person name="Kuo A."/>
            <person name="Nagy L.G."/>
            <person name="Floudas D."/>
            <person name="Copeland A."/>
            <person name="Barry K.W."/>
            <person name="Cichocki N."/>
            <person name="Veneault-Fourrey C."/>
            <person name="LaButti K."/>
            <person name="Lindquist E.A."/>
            <person name="Lipzen A."/>
            <person name="Lundell T."/>
            <person name="Morin E."/>
            <person name="Murat C."/>
            <person name="Riley R."/>
            <person name="Ohm R."/>
            <person name="Sun H."/>
            <person name="Tunlid A."/>
            <person name="Henrissat B."/>
            <person name="Grigoriev I.V."/>
            <person name="Hibbett D.S."/>
            <person name="Martin F."/>
        </authorList>
    </citation>
    <scope>NUCLEOTIDE SEQUENCE [LARGE SCALE GENOMIC DNA]</scope>
    <source>
        <strain evidence="3">441</strain>
    </source>
</reference>
<dbReference type="AlphaFoldDB" id="A0A0C9ZV98"/>
<gene>
    <name evidence="2" type="ORF">PISMIDRAFT_679324</name>
</gene>
<evidence type="ECO:0000256" key="1">
    <source>
        <dbReference type="SAM" id="MobiDB-lite"/>
    </source>
</evidence>
<proteinExistence type="predicted"/>
<feature type="compositionally biased region" description="Gly residues" evidence="1">
    <location>
        <begin position="97"/>
        <end position="106"/>
    </location>
</feature>
<protein>
    <submittedName>
        <fullName evidence="2">Uncharacterized protein</fullName>
    </submittedName>
</protein>
<dbReference type="EMBL" id="KN833725">
    <property type="protein sequence ID" value="KIK23568.1"/>
    <property type="molecule type" value="Genomic_DNA"/>
</dbReference>
<keyword evidence="3" id="KW-1185">Reference proteome</keyword>
<name>A0A0C9ZV98_9AGAM</name>
<evidence type="ECO:0000313" key="2">
    <source>
        <dbReference type="EMBL" id="KIK23568.1"/>
    </source>
</evidence>
<accession>A0A0C9ZV98</accession>
<feature type="non-terminal residue" evidence="2">
    <location>
        <position position="1"/>
    </location>
</feature>